<dbReference type="EMBL" id="JAUJDW010000055">
    <property type="protein sequence ID" value="KAK0645281.1"/>
    <property type="molecule type" value="Genomic_DNA"/>
</dbReference>
<dbReference type="InterPro" id="IPR011333">
    <property type="entry name" value="SKP1/BTB/POZ_sf"/>
</dbReference>
<reference evidence="3" key="1">
    <citation type="submission" date="2023-06" db="EMBL/GenBank/DDBJ databases">
        <title>Multi-omics analyses reveal the molecular pathogenesis toolkit of Lasiodiplodia hormozganensis, a cross-kingdom pathogen.</title>
        <authorList>
            <person name="Felix C."/>
            <person name="Meneses R."/>
            <person name="Goncalves M.F.M."/>
            <person name="Tilleman L."/>
            <person name="Duarte A.S."/>
            <person name="Jorrin-Novo J.V."/>
            <person name="Van De Peer Y."/>
            <person name="Deforce D."/>
            <person name="Van Nieuwerburgh F."/>
            <person name="Esteves A.C."/>
            <person name="Alves A."/>
        </authorList>
    </citation>
    <scope>NUCLEOTIDE SEQUENCE</scope>
    <source>
        <strain evidence="3">CBS 339.90</strain>
    </source>
</reference>
<dbReference type="Pfam" id="PF00651">
    <property type="entry name" value="BTB"/>
    <property type="match status" value="1"/>
</dbReference>
<gene>
    <name evidence="3" type="ORF">DIS24_g8038</name>
</gene>
<dbReference type="CDD" id="cd18186">
    <property type="entry name" value="BTB_POZ_ZBTB_KLHL-like"/>
    <property type="match status" value="1"/>
</dbReference>
<dbReference type="SMART" id="SM00225">
    <property type="entry name" value="BTB"/>
    <property type="match status" value="1"/>
</dbReference>
<dbReference type="Gene3D" id="3.30.710.10">
    <property type="entry name" value="Potassium Channel Kv1.1, Chain A"/>
    <property type="match status" value="1"/>
</dbReference>
<keyword evidence="4" id="KW-1185">Reference proteome</keyword>
<dbReference type="PANTHER" id="PTHR47843:SF5">
    <property type="entry name" value="BTB_POZ DOMAIN PROTEIN"/>
    <property type="match status" value="1"/>
</dbReference>
<feature type="domain" description="BTB" evidence="2">
    <location>
        <begin position="20"/>
        <end position="88"/>
    </location>
</feature>
<proteinExistence type="predicted"/>
<dbReference type="PANTHER" id="PTHR47843">
    <property type="entry name" value="BTB DOMAIN-CONTAINING PROTEIN-RELATED"/>
    <property type="match status" value="1"/>
</dbReference>
<evidence type="ECO:0000313" key="3">
    <source>
        <dbReference type="EMBL" id="KAK0645281.1"/>
    </source>
</evidence>
<dbReference type="Proteomes" id="UP001175001">
    <property type="component" value="Unassembled WGS sequence"/>
</dbReference>
<dbReference type="PROSITE" id="PS50097">
    <property type="entry name" value="BTB"/>
    <property type="match status" value="1"/>
</dbReference>
<organism evidence="3 4">
    <name type="scientific">Lasiodiplodia hormozganensis</name>
    <dbReference type="NCBI Taxonomy" id="869390"/>
    <lineage>
        <taxon>Eukaryota</taxon>
        <taxon>Fungi</taxon>
        <taxon>Dikarya</taxon>
        <taxon>Ascomycota</taxon>
        <taxon>Pezizomycotina</taxon>
        <taxon>Dothideomycetes</taxon>
        <taxon>Dothideomycetes incertae sedis</taxon>
        <taxon>Botryosphaeriales</taxon>
        <taxon>Botryosphaeriaceae</taxon>
        <taxon>Lasiodiplodia</taxon>
    </lineage>
</organism>
<protein>
    <recommendedName>
        <fullName evidence="2">BTB domain-containing protein</fullName>
    </recommendedName>
</protein>
<name>A0AA39Y561_9PEZI</name>
<keyword evidence="1" id="KW-0175">Coiled coil</keyword>
<accession>A0AA39Y561</accession>
<evidence type="ECO:0000313" key="4">
    <source>
        <dbReference type="Proteomes" id="UP001175001"/>
    </source>
</evidence>
<feature type="coiled-coil region" evidence="1">
    <location>
        <begin position="207"/>
        <end position="234"/>
    </location>
</feature>
<evidence type="ECO:0000259" key="2">
    <source>
        <dbReference type="PROSITE" id="PS50097"/>
    </source>
</evidence>
<dbReference type="AlphaFoldDB" id="A0AA39Y561"/>
<comment type="caution">
    <text evidence="3">The sequence shown here is derived from an EMBL/GenBank/DDBJ whole genome shotgun (WGS) entry which is preliminary data.</text>
</comment>
<sequence>MAGSPGKDALYKAVESGDYCDLRLRLSDDTELKVHRVVLCTQCEFFANAIKPGHFLANSSVIDLKNDPPQAIRRLVEFLYTGRYTVNGLRSLPNEYAEFVLAHADVYVVSKLYEVPKLEEEACNAIKSALEEPKTLEVFPRLVHTIYSGVAETTCAIHDDIFRYAQSNVAELISGDHFGSMIQNAPGLIEKLMRHLVSSDSTKTGQLLQADVDIKRLQDEVKGLQDRVSLLDEVSSQDKISLQDKDDKMKGLQDKASHHGHDVPAQKYRIVHTFMRKNLPPSLATNGPAQSGQADAAKRPTEYAIPMHVSTYFTSVLKLLNMAGNYVWMLDVHSRCAKVSEREFDTV</sequence>
<evidence type="ECO:0000256" key="1">
    <source>
        <dbReference type="SAM" id="Coils"/>
    </source>
</evidence>
<dbReference type="InterPro" id="IPR000210">
    <property type="entry name" value="BTB/POZ_dom"/>
</dbReference>
<dbReference type="SUPFAM" id="SSF54695">
    <property type="entry name" value="POZ domain"/>
    <property type="match status" value="1"/>
</dbReference>